<organism evidence="1 2">
    <name type="scientific">Streptomyces cinnamoneus</name>
    <name type="common">Streptoverticillium cinnamoneum</name>
    <dbReference type="NCBI Taxonomy" id="53446"/>
    <lineage>
        <taxon>Bacteria</taxon>
        <taxon>Bacillati</taxon>
        <taxon>Actinomycetota</taxon>
        <taxon>Actinomycetes</taxon>
        <taxon>Kitasatosporales</taxon>
        <taxon>Streptomycetaceae</taxon>
        <taxon>Streptomyces</taxon>
        <taxon>Streptomyces cinnamoneus group</taxon>
    </lineage>
</organism>
<dbReference type="EMBL" id="NHZO01000156">
    <property type="protein sequence ID" value="PHQ48912.1"/>
    <property type="molecule type" value="Genomic_DNA"/>
</dbReference>
<dbReference type="AlphaFoldDB" id="A0A2G1XCG2"/>
<dbReference type="OrthoDB" id="4227988at2"/>
<proteinExistence type="predicted"/>
<reference evidence="1 2" key="1">
    <citation type="journal article" date="2017" name="Biochemistry">
        <title>Identification of the Biosynthetic Pathway for the Antibiotic Bicyclomycin.</title>
        <authorList>
            <person name="Patteson J."/>
            <person name="Cai W."/>
            <person name="Johnson R.A."/>
            <person name="Santa Maria K."/>
            <person name="Li B."/>
        </authorList>
    </citation>
    <scope>NUCLEOTIDE SEQUENCE [LARGE SCALE GENOMIC DNA]</scope>
    <source>
        <strain evidence="1 2">ATCC 21532</strain>
    </source>
</reference>
<evidence type="ECO:0000313" key="2">
    <source>
        <dbReference type="Proteomes" id="UP000222531"/>
    </source>
</evidence>
<name>A0A2G1XCG2_STRCJ</name>
<dbReference type="Proteomes" id="UP000222531">
    <property type="component" value="Unassembled WGS sequence"/>
</dbReference>
<accession>A0A2G1XCG2</accession>
<comment type="caution">
    <text evidence="1">The sequence shown here is derived from an EMBL/GenBank/DDBJ whole genome shotgun (WGS) entry which is preliminary data.</text>
</comment>
<evidence type="ECO:0000313" key="1">
    <source>
        <dbReference type="EMBL" id="PHQ48912.1"/>
    </source>
</evidence>
<protein>
    <submittedName>
        <fullName evidence="1">Uncharacterized protein</fullName>
    </submittedName>
</protein>
<sequence length="115" mass="12436">MTYREGAYVVDTRSARLAQVMGNVGPRVQVRPPGGGKEWEAPAHTLRLATREEREAAGLSGAASASPIRCAECVTLQSAQRTAVDSGDRQRAVAATVAMRDHFRHAHLLPESSIW</sequence>
<dbReference type="RefSeq" id="WP_099201857.1">
    <property type="nucleotide sequence ID" value="NZ_JBIRXA010000006.1"/>
</dbReference>
<gene>
    <name evidence="1" type="ORF">BLA24_28050</name>
</gene>
<keyword evidence="2" id="KW-1185">Reference proteome</keyword>